<dbReference type="EMBL" id="CP133622">
    <property type="protein sequence ID" value="WMV55186.1"/>
    <property type="molecule type" value="Genomic_DNA"/>
</dbReference>
<feature type="region of interest" description="Disordered" evidence="1">
    <location>
        <begin position="86"/>
        <end position="107"/>
    </location>
</feature>
<gene>
    <name evidence="3" type="ORF">MTR67_048571</name>
</gene>
<feature type="domain" description="Retrotransposon gag" evidence="2">
    <location>
        <begin position="8"/>
        <end position="52"/>
    </location>
</feature>
<evidence type="ECO:0000259" key="2">
    <source>
        <dbReference type="Pfam" id="PF03732"/>
    </source>
</evidence>
<feature type="compositionally biased region" description="Basic and acidic residues" evidence="1">
    <location>
        <begin position="86"/>
        <end position="97"/>
    </location>
</feature>
<protein>
    <recommendedName>
        <fullName evidence="2">Retrotransposon gag domain-containing protein</fullName>
    </recommendedName>
</protein>
<dbReference type="InterPro" id="IPR005162">
    <property type="entry name" value="Retrotrans_gag_dom"/>
</dbReference>
<organism evidence="3 4">
    <name type="scientific">Solanum verrucosum</name>
    <dbReference type="NCBI Taxonomy" id="315347"/>
    <lineage>
        <taxon>Eukaryota</taxon>
        <taxon>Viridiplantae</taxon>
        <taxon>Streptophyta</taxon>
        <taxon>Embryophyta</taxon>
        <taxon>Tracheophyta</taxon>
        <taxon>Spermatophyta</taxon>
        <taxon>Magnoliopsida</taxon>
        <taxon>eudicotyledons</taxon>
        <taxon>Gunneridae</taxon>
        <taxon>Pentapetalae</taxon>
        <taxon>asterids</taxon>
        <taxon>lamiids</taxon>
        <taxon>Solanales</taxon>
        <taxon>Solanaceae</taxon>
        <taxon>Solanoideae</taxon>
        <taxon>Solaneae</taxon>
        <taxon>Solanum</taxon>
    </lineage>
</organism>
<accession>A0AAF0ZXI9</accession>
<keyword evidence="4" id="KW-1185">Reference proteome</keyword>
<evidence type="ECO:0000313" key="3">
    <source>
        <dbReference type="EMBL" id="WMV55186.1"/>
    </source>
</evidence>
<dbReference type="Pfam" id="PF03732">
    <property type="entry name" value="Retrotrans_gag"/>
    <property type="match status" value="1"/>
</dbReference>
<dbReference type="Proteomes" id="UP001234989">
    <property type="component" value="Chromosome 11"/>
</dbReference>
<proteinExistence type="predicted"/>
<evidence type="ECO:0000313" key="4">
    <source>
        <dbReference type="Proteomes" id="UP001234989"/>
    </source>
</evidence>
<evidence type="ECO:0000256" key="1">
    <source>
        <dbReference type="SAM" id="MobiDB-lite"/>
    </source>
</evidence>
<reference evidence="3" key="1">
    <citation type="submission" date="2023-08" db="EMBL/GenBank/DDBJ databases">
        <title>A de novo genome assembly of Solanum verrucosum Schlechtendal, a Mexican diploid species geographically isolated from the other diploid A-genome species in potato relatives.</title>
        <authorList>
            <person name="Hosaka K."/>
        </authorList>
    </citation>
    <scope>NUCLEOTIDE SEQUENCE</scope>
    <source>
        <tissue evidence="3">Young leaves</tissue>
    </source>
</reference>
<dbReference type="AlphaFoldDB" id="A0AAF0ZXI9"/>
<sequence>MREAKVLQFIKLKQGNMSVKEYVFRFTQLSRYASSIVTNFWARMSRFISGVSELVVKECRTTMLVYEMDISRIMVHAQQIVEEKLKERSRETKRAKIGDGNFSHARP</sequence>
<name>A0AAF0ZXI9_SOLVR</name>